<dbReference type="PIRSF" id="PIRSF018153">
    <property type="entry name" value="Glyco_trans_15"/>
    <property type="match status" value="1"/>
</dbReference>
<dbReference type="GO" id="GO:0000032">
    <property type="term" value="P:cell wall mannoprotein biosynthetic process"/>
    <property type="evidence" value="ECO:0007669"/>
    <property type="project" value="TreeGrafter"/>
</dbReference>
<evidence type="ECO:0000256" key="4">
    <source>
        <dbReference type="SAM" id="SignalP"/>
    </source>
</evidence>
<feature type="chain" id="PRO_5043900599" description="Glycosyltransferase family 15 protein" evidence="4">
    <location>
        <begin position="24"/>
        <end position="381"/>
    </location>
</feature>
<evidence type="ECO:0000256" key="2">
    <source>
        <dbReference type="ARBA" id="ARBA00022679"/>
    </source>
</evidence>
<protein>
    <recommendedName>
        <fullName evidence="7">Glycosyltransferase family 15 protein</fullName>
    </recommendedName>
</protein>
<name>A0AAW0GNE2_9APHY</name>
<keyword evidence="6" id="KW-1185">Reference proteome</keyword>
<dbReference type="FunFam" id="3.90.550.10:FF:000051">
    <property type="entry name" value="Alpha-1,2-mannosyltransferase (Ktr4)"/>
    <property type="match status" value="1"/>
</dbReference>
<gene>
    <name evidence="5" type="ORF">QCA50_002942</name>
</gene>
<dbReference type="GO" id="GO:0005794">
    <property type="term" value="C:Golgi apparatus"/>
    <property type="evidence" value="ECO:0007669"/>
    <property type="project" value="TreeGrafter"/>
</dbReference>
<sequence>MMTPMRYVVLVLGIIISLHFILSFSHEEYGRATSLSTIKNQFSGLANQPPYKAGVPEDYYYHANGTAPGPRANAAFVILARNSDLNGVVFSMKQMEDRFNKKYQYPYVFLNEDDFTEDFKKRITALTDAKVEFGKIPREHWFQPDWIDEDKATKSRENMVKNQVIYGGSVPYRNMCRYNSGFFYRHELLDKYRYYWRIEPDVNFFCDLDYDPFLVMQDGNKVYGFTVSLYEYEATIPTLWDTVKEFMEQNPDLIPSGNALGFISDDGGSTYNRCHFWSNFEIGDLDLWRGEAYTKFFDFLDKKGGFYYERWGDAPVHSIGAALFAKKEQIHFFNDIGYKHNPFQHCPQGDAHSKGKCWCDPGDNFDYHWYSCLAKYDKLFT</sequence>
<reference evidence="5 6" key="1">
    <citation type="submission" date="2022-09" db="EMBL/GenBank/DDBJ databases">
        <authorList>
            <person name="Palmer J.M."/>
        </authorList>
    </citation>
    <scope>NUCLEOTIDE SEQUENCE [LARGE SCALE GENOMIC DNA]</scope>
    <source>
        <strain evidence="5 6">DSM 7382</strain>
    </source>
</reference>
<dbReference type="InterPro" id="IPR029044">
    <property type="entry name" value="Nucleotide-diphossugar_trans"/>
</dbReference>
<accession>A0AAW0GNE2</accession>
<dbReference type="InterPro" id="IPR002685">
    <property type="entry name" value="Glyco_trans_15"/>
</dbReference>
<dbReference type="AlphaFoldDB" id="A0AAW0GNE2"/>
<organism evidence="5 6">
    <name type="scientific">Cerrena zonata</name>
    <dbReference type="NCBI Taxonomy" id="2478898"/>
    <lineage>
        <taxon>Eukaryota</taxon>
        <taxon>Fungi</taxon>
        <taxon>Dikarya</taxon>
        <taxon>Basidiomycota</taxon>
        <taxon>Agaricomycotina</taxon>
        <taxon>Agaricomycetes</taxon>
        <taxon>Polyporales</taxon>
        <taxon>Cerrenaceae</taxon>
        <taxon>Cerrena</taxon>
    </lineage>
</organism>
<keyword evidence="2" id="KW-0808">Transferase</keyword>
<keyword evidence="4" id="KW-0732">Signal</keyword>
<dbReference type="GO" id="GO:0000026">
    <property type="term" value="F:alpha-1,2-mannosyltransferase activity"/>
    <property type="evidence" value="ECO:0007669"/>
    <property type="project" value="TreeGrafter"/>
</dbReference>
<dbReference type="Proteomes" id="UP001385951">
    <property type="component" value="Unassembled WGS sequence"/>
</dbReference>
<proteinExistence type="inferred from homology"/>
<dbReference type="PANTHER" id="PTHR31121:SF6">
    <property type="entry name" value="ALPHA-1,2 MANNOSYLTRANSFERASE KTR1"/>
    <property type="match status" value="1"/>
</dbReference>
<dbReference type="SUPFAM" id="SSF53448">
    <property type="entry name" value="Nucleotide-diphospho-sugar transferases"/>
    <property type="match status" value="1"/>
</dbReference>
<dbReference type="EMBL" id="JASBNA010000003">
    <property type="protein sequence ID" value="KAK7693374.1"/>
    <property type="molecule type" value="Genomic_DNA"/>
</dbReference>
<dbReference type="Gene3D" id="3.90.550.10">
    <property type="entry name" value="Spore Coat Polysaccharide Biosynthesis Protein SpsA, Chain A"/>
    <property type="match status" value="1"/>
</dbReference>
<evidence type="ECO:0000256" key="3">
    <source>
        <dbReference type="PIRSR" id="PIRSR018153-1"/>
    </source>
</evidence>
<evidence type="ECO:0000313" key="5">
    <source>
        <dbReference type="EMBL" id="KAK7693374.1"/>
    </source>
</evidence>
<dbReference type="GO" id="GO:0016020">
    <property type="term" value="C:membrane"/>
    <property type="evidence" value="ECO:0007669"/>
    <property type="project" value="InterPro"/>
</dbReference>
<dbReference type="GO" id="GO:0006487">
    <property type="term" value="P:protein N-linked glycosylation"/>
    <property type="evidence" value="ECO:0007669"/>
    <property type="project" value="TreeGrafter"/>
</dbReference>
<feature type="active site" description="Nucleophile" evidence="3">
    <location>
        <position position="281"/>
    </location>
</feature>
<dbReference type="PANTHER" id="PTHR31121">
    <property type="entry name" value="ALPHA-1,2 MANNOSYLTRANSFERASE KTR1"/>
    <property type="match status" value="1"/>
</dbReference>
<evidence type="ECO:0000256" key="1">
    <source>
        <dbReference type="ARBA" id="ARBA00007677"/>
    </source>
</evidence>
<dbReference type="Pfam" id="PF01793">
    <property type="entry name" value="Glyco_transf_15"/>
    <property type="match status" value="1"/>
</dbReference>
<evidence type="ECO:0000313" key="6">
    <source>
        <dbReference type="Proteomes" id="UP001385951"/>
    </source>
</evidence>
<comment type="caution">
    <text evidence="5">The sequence shown here is derived from an EMBL/GenBank/DDBJ whole genome shotgun (WGS) entry which is preliminary data.</text>
</comment>
<feature type="signal peptide" evidence="4">
    <location>
        <begin position="1"/>
        <end position="23"/>
    </location>
</feature>
<comment type="similarity">
    <text evidence="1">Belongs to the glycosyltransferase 15 family.</text>
</comment>
<evidence type="ECO:0008006" key="7">
    <source>
        <dbReference type="Google" id="ProtNLM"/>
    </source>
</evidence>